<dbReference type="InterPro" id="IPR032710">
    <property type="entry name" value="NTF2-like_dom_sf"/>
</dbReference>
<feature type="domain" description="SnoaL-like" evidence="1">
    <location>
        <begin position="63"/>
        <end position="158"/>
    </location>
</feature>
<dbReference type="EMBL" id="VYQE01000006">
    <property type="protein sequence ID" value="KAA9005563.1"/>
    <property type="molecule type" value="Genomic_DNA"/>
</dbReference>
<evidence type="ECO:0000313" key="2">
    <source>
        <dbReference type="EMBL" id="KAA9005563.1"/>
    </source>
</evidence>
<dbReference type="RefSeq" id="WP_150446469.1">
    <property type="nucleotide sequence ID" value="NZ_VYQE01000006.1"/>
</dbReference>
<dbReference type="InterPro" id="IPR037401">
    <property type="entry name" value="SnoaL-like"/>
</dbReference>
<dbReference type="Proteomes" id="UP000326554">
    <property type="component" value="Unassembled WGS sequence"/>
</dbReference>
<proteinExistence type="predicted"/>
<dbReference type="AlphaFoldDB" id="A0A5J5GCD5"/>
<evidence type="ECO:0000313" key="3">
    <source>
        <dbReference type="Proteomes" id="UP000326554"/>
    </source>
</evidence>
<comment type="caution">
    <text evidence="2">The sequence shown here is derived from an EMBL/GenBank/DDBJ whole genome shotgun (WGS) entry which is preliminary data.</text>
</comment>
<evidence type="ECO:0000259" key="1">
    <source>
        <dbReference type="Pfam" id="PF12680"/>
    </source>
</evidence>
<dbReference type="Pfam" id="PF12680">
    <property type="entry name" value="SnoaL_2"/>
    <property type="match status" value="1"/>
</dbReference>
<dbReference type="PROSITE" id="PS51318">
    <property type="entry name" value="TAT"/>
    <property type="match status" value="1"/>
</dbReference>
<reference evidence="2 3" key="1">
    <citation type="submission" date="2019-09" db="EMBL/GenBank/DDBJ databases">
        <authorList>
            <person name="Park J.-S."/>
            <person name="Choi H.-J."/>
        </authorList>
    </citation>
    <scope>NUCLEOTIDE SEQUENCE [LARGE SCALE GENOMIC DNA]</scope>
    <source>
        <strain evidence="2 3">176SS1-4</strain>
    </source>
</reference>
<sequence>MTETTTGPGRRSVIAGGVALAGGAALATAAQAQDAEQARKDIAESYLKALDAGGTSPTTGLGLFEHFTEDAEVYFPKWGVARGMDQIVQMFTDVGGTLNSITHHYDGFTWYMTGTDRFAVEGTSEGSHRDGPWMAGEPDYGAGRFCDCFEVRDGKIARLFIYLDPDYAGQDTSRYGWIES</sequence>
<dbReference type="SUPFAM" id="SSF54427">
    <property type="entry name" value="NTF2-like"/>
    <property type="match status" value="1"/>
</dbReference>
<protein>
    <submittedName>
        <fullName evidence="2">Nuclear transport factor 2 family protein</fullName>
    </submittedName>
</protein>
<keyword evidence="3" id="KW-1185">Reference proteome</keyword>
<accession>A0A5J5GCD5</accession>
<name>A0A5J5GCD5_9RHOB</name>
<gene>
    <name evidence="2" type="ORF">F3S47_16805</name>
</gene>
<organism evidence="2 3">
    <name type="scientific">Histidinibacterium aquaticum</name>
    <dbReference type="NCBI Taxonomy" id="2613962"/>
    <lineage>
        <taxon>Bacteria</taxon>
        <taxon>Pseudomonadati</taxon>
        <taxon>Pseudomonadota</taxon>
        <taxon>Alphaproteobacteria</taxon>
        <taxon>Rhodobacterales</taxon>
        <taxon>Paracoccaceae</taxon>
        <taxon>Histidinibacterium</taxon>
    </lineage>
</organism>
<dbReference type="Gene3D" id="3.10.450.50">
    <property type="match status" value="1"/>
</dbReference>
<dbReference type="InterPro" id="IPR006311">
    <property type="entry name" value="TAT_signal"/>
</dbReference>